<gene>
    <name evidence="1" type="ORF">METZ01_LOCUS372733</name>
</gene>
<name>A0A382TCL9_9ZZZZ</name>
<evidence type="ECO:0000313" key="1">
    <source>
        <dbReference type="EMBL" id="SVD19879.1"/>
    </source>
</evidence>
<feature type="non-terminal residue" evidence="1">
    <location>
        <position position="1"/>
    </location>
</feature>
<reference evidence="1" key="1">
    <citation type="submission" date="2018-05" db="EMBL/GenBank/DDBJ databases">
        <authorList>
            <person name="Lanie J.A."/>
            <person name="Ng W.-L."/>
            <person name="Kazmierczak K.M."/>
            <person name="Andrzejewski T.M."/>
            <person name="Davidsen T.M."/>
            <person name="Wayne K.J."/>
            <person name="Tettelin H."/>
            <person name="Glass J.I."/>
            <person name="Rusch D."/>
            <person name="Podicherti R."/>
            <person name="Tsui H.-C.T."/>
            <person name="Winkler M.E."/>
        </authorList>
    </citation>
    <scope>NUCLEOTIDE SEQUENCE</scope>
</reference>
<dbReference type="EMBL" id="UINC01135619">
    <property type="protein sequence ID" value="SVD19879.1"/>
    <property type="molecule type" value="Genomic_DNA"/>
</dbReference>
<accession>A0A382TCL9</accession>
<dbReference type="AlphaFoldDB" id="A0A382TCL9"/>
<organism evidence="1">
    <name type="scientific">marine metagenome</name>
    <dbReference type="NCBI Taxonomy" id="408172"/>
    <lineage>
        <taxon>unclassified sequences</taxon>
        <taxon>metagenomes</taxon>
        <taxon>ecological metagenomes</taxon>
    </lineage>
</organism>
<sequence length="22" mass="2555">LIYYHVLIESVAVQRGTDDYCP</sequence>
<proteinExistence type="predicted"/>
<protein>
    <submittedName>
        <fullName evidence="1">Uncharacterized protein</fullName>
    </submittedName>
</protein>